<accession>A0A9N9F0J7</accession>
<protein>
    <submittedName>
        <fullName evidence="1">8354_t:CDS:1</fullName>
    </submittedName>
</protein>
<dbReference type="EMBL" id="CAJVPL010016841">
    <property type="protein sequence ID" value="CAG8696673.1"/>
    <property type="molecule type" value="Genomic_DNA"/>
</dbReference>
<dbReference type="AlphaFoldDB" id="A0A9N9F0J7"/>
<dbReference type="Proteomes" id="UP000789831">
    <property type="component" value="Unassembled WGS sequence"/>
</dbReference>
<proteinExistence type="predicted"/>
<feature type="non-terminal residue" evidence="1">
    <location>
        <position position="56"/>
    </location>
</feature>
<evidence type="ECO:0000313" key="2">
    <source>
        <dbReference type="Proteomes" id="UP000789831"/>
    </source>
</evidence>
<name>A0A9N9F0J7_9GLOM</name>
<keyword evidence="2" id="KW-1185">Reference proteome</keyword>
<dbReference type="OrthoDB" id="2333074at2759"/>
<organism evidence="1 2">
    <name type="scientific">Ambispora gerdemannii</name>
    <dbReference type="NCBI Taxonomy" id="144530"/>
    <lineage>
        <taxon>Eukaryota</taxon>
        <taxon>Fungi</taxon>
        <taxon>Fungi incertae sedis</taxon>
        <taxon>Mucoromycota</taxon>
        <taxon>Glomeromycotina</taxon>
        <taxon>Glomeromycetes</taxon>
        <taxon>Archaeosporales</taxon>
        <taxon>Ambisporaceae</taxon>
        <taxon>Ambispora</taxon>
    </lineage>
</organism>
<gene>
    <name evidence="1" type="ORF">AGERDE_LOCUS13301</name>
</gene>
<feature type="non-terminal residue" evidence="1">
    <location>
        <position position="1"/>
    </location>
</feature>
<comment type="caution">
    <text evidence="1">The sequence shown here is derived from an EMBL/GenBank/DDBJ whole genome shotgun (WGS) entry which is preliminary data.</text>
</comment>
<evidence type="ECO:0000313" key="1">
    <source>
        <dbReference type="EMBL" id="CAG8696673.1"/>
    </source>
</evidence>
<reference evidence="1" key="1">
    <citation type="submission" date="2021-06" db="EMBL/GenBank/DDBJ databases">
        <authorList>
            <person name="Kallberg Y."/>
            <person name="Tangrot J."/>
            <person name="Rosling A."/>
        </authorList>
    </citation>
    <scope>NUCLEOTIDE SEQUENCE</scope>
    <source>
        <strain evidence="1">MT106</strain>
    </source>
</reference>
<sequence>KYKRPSVLVFDKISILDKTLTKIIDLLQENAKEVTDTLKYVIVFVTSEGSVPKRMR</sequence>